<comment type="subcellular location">
    <subcellularLocation>
        <location evidence="1">Membrane</location>
        <topology evidence="1">Multi-pass membrane protein</topology>
    </subcellularLocation>
</comment>
<evidence type="ECO:0000256" key="2">
    <source>
        <dbReference type="ARBA" id="ARBA00022692"/>
    </source>
</evidence>
<sequence length="419" mass="47209">MLLDGLGYSIMIVYVENIQMDKICLVNLNLTQEVCGNLSSYPEENIAMQQYFSVFGMYNGIIMAFLPLFFILFMGAWSDKYGRKVPLYTATLGHFCWALGYLINSWVTHWPVEYLLVAALMDSLGGGTVSFLTAANAYISDVTSEESRTTRVGLANSIWFLGGPIGTLLGTYIYMYGGYQILFGTSVMLHCISLTYLFFLPESHGPFAKNKMSKACIEKSEEEEQPVRLSFKKPNEIEDDPTRISIWKMFLDFFNYERIVDSFRCTFKPRGGFVRIFILLLILCNLLRRLGRGAYMYLFTRKVLDWRETDYGLWVTYKNLIAALGSLAAVPLLSQVLNMSDNYLALLGAFSSVADYTLYGLVSENTEFLVWIAPTAALLVNSCVIAIRSILSKFVTGDELGVQQFAVSLDVTLVHLPTT</sequence>
<evidence type="ECO:0000256" key="5">
    <source>
        <dbReference type="SAM" id="Phobius"/>
    </source>
</evidence>
<protein>
    <recommendedName>
        <fullName evidence="7">Major facilitator superfamily (MFS) profile domain-containing protein</fullName>
    </recommendedName>
</protein>
<dbReference type="Gene3D" id="1.20.1250.20">
    <property type="entry name" value="MFS general substrate transporter like domains"/>
    <property type="match status" value="1"/>
</dbReference>
<dbReference type="EMBL" id="GDRN01069501">
    <property type="protein sequence ID" value="JAI64033.1"/>
    <property type="molecule type" value="Transcribed_RNA"/>
</dbReference>
<dbReference type="PANTHER" id="PTHR23507">
    <property type="entry name" value="ZGC:174356"/>
    <property type="match status" value="1"/>
</dbReference>
<reference evidence="6" key="1">
    <citation type="submission" date="2015-09" db="EMBL/GenBank/DDBJ databases">
        <title>Scylla olivacea transcriptome.</title>
        <authorList>
            <person name="Ikhwanuddin M."/>
        </authorList>
    </citation>
    <scope>NUCLEOTIDE SEQUENCE</scope>
</reference>
<dbReference type="PANTHER" id="PTHR23507:SF1">
    <property type="entry name" value="FI18259P1-RELATED"/>
    <property type="match status" value="1"/>
</dbReference>
<evidence type="ECO:0000313" key="6">
    <source>
        <dbReference type="EMBL" id="JAI64032.1"/>
    </source>
</evidence>
<dbReference type="AlphaFoldDB" id="A0A0N7ZCC1"/>
<dbReference type="EMBL" id="GDRN01069504">
    <property type="protein sequence ID" value="JAI64032.1"/>
    <property type="molecule type" value="Transcribed_RNA"/>
</dbReference>
<feature type="transmembrane region" description="Helical" evidence="5">
    <location>
        <begin position="152"/>
        <end position="175"/>
    </location>
</feature>
<dbReference type="GO" id="GO:0016020">
    <property type="term" value="C:membrane"/>
    <property type="evidence" value="ECO:0007669"/>
    <property type="project" value="UniProtKB-SubCell"/>
</dbReference>
<dbReference type="InterPro" id="IPR036259">
    <property type="entry name" value="MFS_trans_sf"/>
</dbReference>
<feature type="transmembrane region" description="Helical" evidence="5">
    <location>
        <begin position="51"/>
        <end position="73"/>
    </location>
</feature>
<dbReference type="PROSITE" id="PS00216">
    <property type="entry name" value="SUGAR_TRANSPORT_1"/>
    <property type="match status" value="1"/>
</dbReference>
<feature type="transmembrane region" description="Helical" evidence="5">
    <location>
        <begin position="85"/>
        <end position="103"/>
    </location>
</feature>
<name>A0A0N7ZCC1_SCYOL</name>
<feature type="transmembrane region" description="Helical" evidence="5">
    <location>
        <begin position="115"/>
        <end position="140"/>
    </location>
</feature>
<organism evidence="6">
    <name type="scientific">Scylla olivacea</name>
    <name type="common">Orange mud crab</name>
    <name type="synonym">Cancer olivacea</name>
    <dbReference type="NCBI Taxonomy" id="85551"/>
    <lineage>
        <taxon>Eukaryota</taxon>
        <taxon>Metazoa</taxon>
        <taxon>Ecdysozoa</taxon>
        <taxon>Arthropoda</taxon>
        <taxon>Crustacea</taxon>
        <taxon>Multicrustacea</taxon>
        <taxon>Malacostraca</taxon>
        <taxon>Eumalacostraca</taxon>
        <taxon>Eucarida</taxon>
        <taxon>Decapoda</taxon>
        <taxon>Pleocyemata</taxon>
        <taxon>Brachyura</taxon>
        <taxon>Eubrachyura</taxon>
        <taxon>Portunoidea</taxon>
        <taxon>Portunidae</taxon>
        <taxon>Portuninae</taxon>
        <taxon>Scylla</taxon>
    </lineage>
</organism>
<feature type="transmembrane region" description="Helical" evidence="5">
    <location>
        <begin position="344"/>
        <end position="362"/>
    </location>
</feature>
<accession>A0A0N7ZCC1</accession>
<dbReference type="Pfam" id="PF07690">
    <property type="entry name" value="MFS_1"/>
    <property type="match status" value="1"/>
</dbReference>
<keyword evidence="4 5" id="KW-0472">Membrane</keyword>
<dbReference type="SUPFAM" id="SSF103473">
    <property type="entry name" value="MFS general substrate transporter"/>
    <property type="match status" value="1"/>
</dbReference>
<dbReference type="InterPro" id="IPR011701">
    <property type="entry name" value="MFS"/>
</dbReference>
<dbReference type="InterPro" id="IPR005829">
    <property type="entry name" value="Sugar_transporter_CS"/>
</dbReference>
<feature type="transmembrane region" description="Helical" evidence="5">
    <location>
        <begin position="311"/>
        <end position="332"/>
    </location>
</feature>
<proteinExistence type="predicted"/>
<evidence type="ECO:0000256" key="3">
    <source>
        <dbReference type="ARBA" id="ARBA00022989"/>
    </source>
</evidence>
<evidence type="ECO:0000256" key="4">
    <source>
        <dbReference type="ARBA" id="ARBA00023136"/>
    </source>
</evidence>
<keyword evidence="2 5" id="KW-0812">Transmembrane</keyword>
<evidence type="ECO:0000256" key="1">
    <source>
        <dbReference type="ARBA" id="ARBA00004141"/>
    </source>
</evidence>
<feature type="transmembrane region" description="Helical" evidence="5">
    <location>
        <begin position="181"/>
        <end position="200"/>
    </location>
</feature>
<feature type="transmembrane region" description="Helical" evidence="5">
    <location>
        <begin position="368"/>
        <end position="387"/>
    </location>
</feature>
<keyword evidence="3 5" id="KW-1133">Transmembrane helix</keyword>
<dbReference type="GO" id="GO:0022857">
    <property type="term" value="F:transmembrane transporter activity"/>
    <property type="evidence" value="ECO:0007669"/>
    <property type="project" value="InterPro"/>
</dbReference>
<evidence type="ECO:0008006" key="7">
    <source>
        <dbReference type="Google" id="ProtNLM"/>
    </source>
</evidence>